<sequence>MCSEGGGYSGGVGKTEWLPPRLISTAKIRSALPRALRLSTTGHNWKPTHQSYCRNCVSRADHLRHFQGTQRNVASVASQMPLRYEKNSLLSIHAPAELLRSGPRQRLERLLNISQDSPGTVMGLQEVGFDPWIALRLRRSLRTARLYRDYFQPLYLSNDCELQPA</sequence>
<protein>
    <submittedName>
        <fullName evidence="1">Uncharacterized protein</fullName>
    </submittedName>
</protein>
<dbReference type="AlphaFoldDB" id="A0A1Y2IN34"/>
<reference evidence="1 2" key="1">
    <citation type="journal article" date="2015" name="Biotechnol. Biofuels">
        <title>Enhanced degradation of softwood versus hardwood by the white-rot fungus Pycnoporus coccineus.</title>
        <authorList>
            <person name="Couturier M."/>
            <person name="Navarro D."/>
            <person name="Chevret D."/>
            <person name="Henrissat B."/>
            <person name="Piumi F."/>
            <person name="Ruiz-Duenas F.J."/>
            <person name="Martinez A.T."/>
            <person name="Grigoriev I.V."/>
            <person name="Riley R."/>
            <person name="Lipzen A."/>
            <person name="Berrin J.G."/>
            <person name="Master E.R."/>
            <person name="Rosso M.N."/>
        </authorList>
    </citation>
    <scope>NUCLEOTIDE SEQUENCE [LARGE SCALE GENOMIC DNA]</scope>
    <source>
        <strain evidence="1 2">BRFM310</strain>
    </source>
</reference>
<proteinExistence type="predicted"/>
<dbReference type="Proteomes" id="UP000193067">
    <property type="component" value="Unassembled WGS sequence"/>
</dbReference>
<keyword evidence="2" id="KW-1185">Reference proteome</keyword>
<gene>
    <name evidence="1" type="ORF">PYCCODRAFT_502774</name>
</gene>
<name>A0A1Y2IN34_TRAC3</name>
<evidence type="ECO:0000313" key="2">
    <source>
        <dbReference type="Proteomes" id="UP000193067"/>
    </source>
</evidence>
<evidence type="ECO:0000313" key="1">
    <source>
        <dbReference type="EMBL" id="OSD01651.1"/>
    </source>
</evidence>
<dbReference type="EMBL" id="KZ084110">
    <property type="protein sequence ID" value="OSD01651.1"/>
    <property type="molecule type" value="Genomic_DNA"/>
</dbReference>
<organism evidence="1 2">
    <name type="scientific">Trametes coccinea (strain BRFM310)</name>
    <name type="common">Pycnoporus coccineus</name>
    <dbReference type="NCBI Taxonomy" id="1353009"/>
    <lineage>
        <taxon>Eukaryota</taxon>
        <taxon>Fungi</taxon>
        <taxon>Dikarya</taxon>
        <taxon>Basidiomycota</taxon>
        <taxon>Agaricomycotina</taxon>
        <taxon>Agaricomycetes</taxon>
        <taxon>Polyporales</taxon>
        <taxon>Polyporaceae</taxon>
        <taxon>Trametes</taxon>
    </lineage>
</organism>
<accession>A0A1Y2IN34</accession>